<sequence length="32" mass="3634">TPDLLKGQQELSQQTHEETAKQILFSYLKDGS</sequence>
<dbReference type="EMBL" id="CAAE01007074">
    <property type="protein sequence ID" value="CAF89601.1"/>
    <property type="molecule type" value="Genomic_DNA"/>
</dbReference>
<feature type="non-terminal residue" evidence="1">
    <location>
        <position position="32"/>
    </location>
</feature>
<evidence type="ECO:0000313" key="1">
    <source>
        <dbReference type="EMBL" id="CAF89601.1"/>
    </source>
</evidence>
<feature type="non-terminal residue" evidence="1">
    <location>
        <position position="1"/>
    </location>
</feature>
<protein>
    <submittedName>
        <fullName evidence="1">(spotted green pufferfish) hypothetical protein</fullName>
    </submittedName>
</protein>
<reference evidence="1" key="1">
    <citation type="journal article" date="2004" name="Nature">
        <title>Genome duplication in the teleost fish Tetraodon nigroviridis reveals the early vertebrate proto-karyotype.</title>
        <authorList>
            <person name="Jaillon O."/>
            <person name="Aury J.-M."/>
            <person name="Brunet F."/>
            <person name="Petit J.-L."/>
            <person name="Stange-Thomann N."/>
            <person name="Mauceli E."/>
            <person name="Bouneau L."/>
            <person name="Fischer C."/>
            <person name="Ozouf-Costaz C."/>
            <person name="Bernot A."/>
            <person name="Nicaud S."/>
            <person name="Jaffe D."/>
            <person name="Fisher S."/>
            <person name="Lutfalla G."/>
            <person name="Dossat C."/>
            <person name="Segurens B."/>
            <person name="Dasilva C."/>
            <person name="Salanoubat M."/>
            <person name="Levy M."/>
            <person name="Boudet N."/>
            <person name="Castellano S."/>
            <person name="Anthouard V."/>
            <person name="Jubin C."/>
            <person name="Castelli V."/>
            <person name="Katinka M."/>
            <person name="Vacherie B."/>
            <person name="Biemont C."/>
            <person name="Skalli Z."/>
            <person name="Cattolico L."/>
            <person name="Poulain J."/>
            <person name="De Berardinis V."/>
            <person name="Cruaud C."/>
            <person name="Duprat S."/>
            <person name="Brottier P."/>
            <person name="Coutanceau J.-P."/>
            <person name="Gouzy J."/>
            <person name="Parra G."/>
            <person name="Lardier G."/>
            <person name="Chapple C."/>
            <person name="McKernan K.J."/>
            <person name="McEwan P."/>
            <person name="Bosak S."/>
            <person name="Kellis M."/>
            <person name="Volff J.-N."/>
            <person name="Guigo R."/>
            <person name="Zody M.C."/>
            <person name="Mesirov J."/>
            <person name="Lindblad-Toh K."/>
            <person name="Birren B."/>
            <person name="Nusbaum C."/>
            <person name="Kahn D."/>
            <person name="Robinson-Rechavi M."/>
            <person name="Laudet V."/>
            <person name="Schachter V."/>
            <person name="Quetier F."/>
            <person name="Saurin W."/>
            <person name="Scarpelli C."/>
            <person name="Wincker P."/>
            <person name="Lander E.S."/>
            <person name="Weissenbach J."/>
            <person name="Roest Crollius H."/>
        </authorList>
    </citation>
    <scope>NUCLEOTIDE SEQUENCE [LARGE SCALE GENOMIC DNA]</scope>
</reference>
<dbReference type="AlphaFoldDB" id="Q4TBY1"/>
<comment type="caution">
    <text evidence="1">The sequence shown here is derived from an EMBL/GenBank/DDBJ whole genome shotgun (WGS) entry which is preliminary data.</text>
</comment>
<gene>
    <name evidence="1" type="ORF">GSTENG00003555001</name>
</gene>
<name>Q4TBY1_TETNG</name>
<organism evidence="1">
    <name type="scientific">Tetraodon nigroviridis</name>
    <name type="common">Spotted green pufferfish</name>
    <name type="synonym">Chelonodon nigroviridis</name>
    <dbReference type="NCBI Taxonomy" id="99883"/>
    <lineage>
        <taxon>Eukaryota</taxon>
        <taxon>Metazoa</taxon>
        <taxon>Chordata</taxon>
        <taxon>Craniata</taxon>
        <taxon>Vertebrata</taxon>
        <taxon>Euteleostomi</taxon>
        <taxon>Actinopterygii</taxon>
        <taxon>Neopterygii</taxon>
        <taxon>Teleostei</taxon>
        <taxon>Neoteleostei</taxon>
        <taxon>Acanthomorphata</taxon>
        <taxon>Eupercaria</taxon>
        <taxon>Tetraodontiformes</taxon>
        <taxon>Tetradontoidea</taxon>
        <taxon>Tetraodontidae</taxon>
        <taxon>Tetraodon</taxon>
    </lineage>
</organism>
<reference evidence="1" key="2">
    <citation type="submission" date="2004-02" db="EMBL/GenBank/DDBJ databases">
        <authorList>
            <consortium name="Genoscope"/>
            <consortium name="Whitehead Institute Centre for Genome Research"/>
        </authorList>
    </citation>
    <scope>NUCLEOTIDE SEQUENCE</scope>
</reference>
<accession>Q4TBY1</accession>
<dbReference type="HOGENOM" id="CLU_002036_2_1_1"/>
<dbReference type="OrthoDB" id="6108017at2759"/>
<proteinExistence type="predicted"/>
<dbReference type="KEGG" id="tng:GSTEN00003555G001"/>